<keyword evidence="2" id="KW-1185">Reference proteome</keyword>
<reference evidence="1" key="1">
    <citation type="submission" date="2024-12" db="EMBL/GenBank/DDBJ databases">
        <authorList>
            <person name="Wu N."/>
        </authorList>
    </citation>
    <scope>NUCLEOTIDE SEQUENCE</scope>
    <source>
        <strain evidence="1">P15</strain>
    </source>
</reference>
<proteinExistence type="predicted"/>
<evidence type="ECO:0000313" key="1">
    <source>
        <dbReference type="EMBL" id="MFM9329933.1"/>
    </source>
</evidence>
<evidence type="ECO:0000313" key="2">
    <source>
        <dbReference type="Proteomes" id="UP001631969"/>
    </source>
</evidence>
<accession>A0ACC7NZ17</accession>
<name>A0ACC7NZ17_9BACL</name>
<dbReference type="EMBL" id="JBJURJ010000010">
    <property type="protein sequence ID" value="MFM9329933.1"/>
    <property type="molecule type" value="Genomic_DNA"/>
</dbReference>
<organism evidence="1 2">
    <name type="scientific">Paenibacillus mesotrionivorans</name>
    <dbReference type="NCBI Taxonomy" id="3160968"/>
    <lineage>
        <taxon>Bacteria</taxon>
        <taxon>Bacillati</taxon>
        <taxon>Bacillota</taxon>
        <taxon>Bacilli</taxon>
        <taxon>Bacillales</taxon>
        <taxon>Paenibacillaceae</taxon>
        <taxon>Paenibacillus</taxon>
    </lineage>
</organism>
<dbReference type="Proteomes" id="UP001631969">
    <property type="component" value="Unassembled WGS sequence"/>
</dbReference>
<comment type="caution">
    <text evidence="1">The sequence shown here is derived from an EMBL/GenBank/DDBJ whole genome shotgun (WGS) entry which is preliminary data.</text>
</comment>
<protein>
    <submittedName>
        <fullName evidence="1">Helix-turn-helix transcriptional regulator</fullName>
    </submittedName>
</protein>
<sequence>MKKRFWRKLLAACITITLLYTVIAGLVFAVQNNQIIQTELLNQRRAFMDQARTRMDMKLNAAFNYAAQLRVKKDILSYAREQEKDYFVITNVFNELKANMNAFTNFGYQIDVVKQGGDLIITPYSTMTREQYYRFMNFDSGTAAWLEAFEETRALPSTAMVQTKQAAGSRSPVTENGEPDSRGPLVTFVQHEPLPNGEGIMIVISFYQDQFYPVSGSDQESFKLLYDKEWIGAGDAAGEHVHQAEAVLAGLEENARYAEFELDGRQVFIAKSDSLGKLYYVYSLPEHTWGQGLTGVLKKLLQFYAVMMALGVAVSLVAANKLYKPVRGAVSSFSKDGEPMVMDEFAFIREYAGRIQTANDQLQEMLQHNRLPLKKKFMRDLILGLMPGGQAEAGIRRHELEWLEGPSVVVVLEFMEDKLWGEAYTLETMLEIKAQAVLIVLEHLNAYGPNDSVELDHLHYAILLKYSGTEALRKLVLSAVAGVEERFGIRITAAAGRPVESGAVLKESYVTAVKLLEERQVQDQHPVITFEEMEHRSGMGCYYPLDAERELTVCVLQGRPEEAAELFDRVWEENEGRAKDREETLQLFLYAMMTTISRILHHLNKPVSEIIPGGLPAYPAADPGRRTGELRGQLREVLLRVAVYARDRSKEQDHSVASQMVAYVHERYRLDISLTDMAESFNLSPNYISQLIKEKTGESFKDYLSAYRVKQAKRIMNEQAELKIHDVAALAGWSNVNTFIRVFKKYEGVTPGQYKQEMER</sequence>
<gene>
    <name evidence="1" type="ORF">ACI1P1_16680</name>
</gene>